<dbReference type="Gene3D" id="3.40.640.10">
    <property type="entry name" value="Type I PLP-dependent aspartate aminotransferase-like (Major domain)"/>
    <property type="match status" value="1"/>
</dbReference>
<feature type="domain" description="Aminotransferase class I/classII large" evidence="7">
    <location>
        <begin position="57"/>
        <end position="423"/>
    </location>
</feature>
<comment type="subunit">
    <text evidence="3">Homodimer.</text>
</comment>
<evidence type="ECO:0000256" key="2">
    <source>
        <dbReference type="ARBA" id="ARBA00007441"/>
    </source>
</evidence>
<accession>A0A075FJE3</accession>
<evidence type="ECO:0000256" key="4">
    <source>
        <dbReference type="ARBA" id="ARBA00022576"/>
    </source>
</evidence>
<name>A0A075FJE3_9EURY</name>
<dbReference type="Gene3D" id="6.10.120.10">
    <property type="entry name" value="Bacterial aspartate aminotransferase, helical domain"/>
    <property type="match status" value="1"/>
</dbReference>
<dbReference type="SUPFAM" id="SSF53383">
    <property type="entry name" value="PLP-dependent transferases"/>
    <property type="match status" value="1"/>
</dbReference>
<dbReference type="GO" id="GO:0030170">
    <property type="term" value="F:pyridoxal phosphate binding"/>
    <property type="evidence" value="ECO:0007669"/>
    <property type="project" value="InterPro"/>
</dbReference>
<evidence type="ECO:0000259" key="7">
    <source>
        <dbReference type="Pfam" id="PF00155"/>
    </source>
</evidence>
<keyword evidence="5 8" id="KW-0808">Transferase</keyword>
<dbReference type="Gene3D" id="3.90.1150.100">
    <property type="match status" value="1"/>
</dbReference>
<dbReference type="GO" id="GO:0008483">
    <property type="term" value="F:transaminase activity"/>
    <property type="evidence" value="ECO:0007669"/>
    <property type="project" value="UniProtKB-KW"/>
</dbReference>
<dbReference type="CDD" id="cd00609">
    <property type="entry name" value="AAT_like"/>
    <property type="match status" value="1"/>
</dbReference>
<dbReference type="EMBL" id="KF900335">
    <property type="protein sequence ID" value="AIE91348.1"/>
    <property type="molecule type" value="Genomic_DNA"/>
</dbReference>
<comment type="cofactor">
    <cofactor evidence="1">
        <name>pyridoxal 5'-phosphate</name>
        <dbReference type="ChEBI" id="CHEBI:597326"/>
    </cofactor>
</comment>
<proteinExistence type="inferred from homology"/>
<evidence type="ECO:0000256" key="1">
    <source>
        <dbReference type="ARBA" id="ARBA00001933"/>
    </source>
</evidence>
<dbReference type="InterPro" id="IPR004839">
    <property type="entry name" value="Aminotransferase_I/II_large"/>
</dbReference>
<keyword evidence="6" id="KW-0663">Pyridoxal phosphate</keyword>
<reference evidence="8" key="1">
    <citation type="journal article" date="2014" name="Genome Biol. Evol.">
        <title>Pangenome evidence for extensive interdomain horizontal transfer affecting lineage core and shell genes in uncultured planktonic thaumarchaeota and euryarchaeota.</title>
        <authorList>
            <person name="Deschamps P."/>
            <person name="Zivanovic Y."/>
            <person name="Moreira D."/>
            <person name="Rodriguez-Valera F."/>
            <person name="Lopez-Garcia P."/>
        </authorList>
    </citation>
    <scope>NUCLEOTIDE SEQUENCE</scope>
</reference>
<keyword evidence="4 8" id="KW-0032">Aminotransferase</keyword>
<evidence type="ECO:0000313" key="8">
    <source>
        <dbReference type="EMBL" id="AIE91348.1"/>
    </source>
</evidence>
<evidence type="ECO:0000256" key="6">
    <source>
        <dbReference type="ARBA" id="ARBA00022898"/>
    </source>
</evidence>
<dbReference type="AlphaFoldDB" id="A0A075FJE3"/>
<dbReference type="InterPro" id="IPR050596">
    <property type="entry name" value="AspAT/PAT-like"/>
</dbReference>
<dbReference type="PANTHER" id="PTHR46383">
    <property type="entry name" value="ASPARTATE AMINOTRANSFERASE"/>
    <property type="match status" value="1"/>
</dbReference>
<dbReference type="InterPro" id="IPR015421">
    <property type="entry name" value="PyrdxlP-dep_Trfase_major"/>
</dbReference>
<dbReference type="Pfam" id="PF00155">
    <property type="entry name" value="Aminotran_1_2"/>
    <property type="match status" value="1"/>
</dbReference>
<dbReference type="PANTHER" id="PTHR46383:SF1">
    <property type="entry name" value="ASPARTATE AMINOTRANSFERASE"/>
    <property type="match status" value="1"/>
</dbReference>
<protein>
    <submittedName>
        <fullName evidence="8">Aspartate aminotransferase family protein</fullName>
    </submittedName>
</protein>
<dbReference type="InterPro" id="IPR015424">
    <property type="entry name" value="PyrdxlP-dep_Trfase"/>
</dbReference>
<organism evidence="8">
    <name type="scientific">uncultured marine group II/III euryarchaeote AD1000_117_B07</name>
    <dbReference type="NCBI Taxonomy" id="1457721"/>
    <lineage>
        <taxon>Archaea</taxon>
        <taxon>Methanobacteriati</taxon>
        <taxon>Methanobacteriota</taxon>
        <taxon>environmental samples</taxon>
    </lineage>
</organism>
<evidence type="ECO:0000256" key="5">
    <source>
        <dbReference type="ARBA" id="ARBA00022679"/>
    </source>
</evidence>
<dbReference type="GO" id="GO:0006520">
    <property type="term" value="P:amino acid metabolic process"/>
    <property type="evidence" value="ECO:0007669"/>
    <property type="project" value="InterPro"/>
</dbReference>
<comment type="similarity">
    <text evidence="2">Belongs to the class-I pyridoxal-phosphate-dependent aminotransferase family.</text>
</comment>
<evidence type="ECO:0000256" key="3">
    <source>
        <dbReference type="ARBA" id="ARBA00011738"/>
    </source>
</evidence>
<sequence>MTKSVPIPKGTLSKIFDETGYDSNNLSIRETNRLASLISKECGIEFVRMEMGIPNIPTPDIAKEAEKKAIDDGLQGTYPPFDGIPQLKKTGSDFVKAFLDLDVKPEHVIPTCGSLQGGYISQALAGNMHPGKKTILYLDPTFPVTRYQARFLGLESDGIELYDNRGPELVKAIEKRISKGDIGGILWSSPNNPSWSCLTKEELKEIARICDENQILAIEDLAYLGMDFRKDYSVPYSEPYIPSIGKFGTNWITLISASKAFSFPGPRCAIAIISPQLNEQEFEGLKTFCGRSRFSHAFSLGGLYVTTSGASHTAQYALSKMLESAAKGDFNFIDTTRIYGERASHVRKIFLKYGFEQVYDKDMDEPVGDGFYLTMSYPNYDGDHLMLELLKYGISTITLKSTGSNRHEGLRICISFVDSKDIPVLEGRLQKFMENNN</sequence>